<gene>
    <name evidence="1" type="ORF">SDC9_80492</name>
</gene>
<dbReference type="EMBL" id="VSSQ01006803">
    <property type="protein sequence ID" value="MPM33911.1"/>
    <property type="molecule type" value="Genomic_DNA"/>
</dbReference>
<sequence length="144" mass="16105">MRLSKLIVLFFAVGSLCTSGCEKIGNDDEGLLESSRPIYNMLFEISVHGLYLTEWSATTSSYSLLVKFDRTQCNFIYADFLSGQIRSERFYYSYDHPVATLIPVTEGNPVLTGTTISGRVLAADEISFVDDQGTPVLMKLIRKK</sequence>
<reference evidence="1" key="1">
    <citation type="submission" date="2019-08" db="EMBL/GenBank/DDBJ databases">
        <authorList>
            <person name="Kucharzyk K."/>
            <person name="Murdoch R.W."/>
            <person name="Higgins S."/>
            <person name="Loffler F."/>
        </authorList>
    </citation>
    <scope>NUCLEOTIDE SEQUENCE</scope>
</reference>
<organism evidence="1">
    <name type="scientific">bioreactor metagenome</name>
    <dbReference type="NCBI Taxonomy" id="1076179"/>
    <lineage>
        <taxon>unclassified sequences</taxon>
        <taxon>metagenomes</taxon>
        <taxon>ecological metagenomes</taxon>
    </lineage>
</organism>
<comment type="caution">
    <text evidence="1">The sequence shown here is derived from an EMBL/GenBank/DDBJ whole genome shotgun (WGS) entry which is preliminary data.</text>
</comment>
<proteinExistence type="predicted"/>
<name>A0A644Z1M7_9ZZZZ</name>
<dbReference type="AlphaFoldDB" id="A0A644Z1M7"/>
<accession>A0A644Z1M7</accession>
<evidence type="ECO:0000313" key="1">
    <source>
        <dbReference type="EMBL" id="MPM33911.1"/>
    </source>
</evidence>
<protein>
    <submittedName>
        <fullName evidence="1">Uncharacterized protein</fullName>
    </submittedName>
</protein>